<evidence type="ECO:0000313" key="1">
    <source>
        <dbReference type="EMBL" id="NHM05299.1"/>
    </source>
</evidence>
<keyword evidence="2" id="KW-1185">Reference proteome</keyword>
<comment type="caution">
    <text evidence="1">The sequence shown here is derived from an EMBL/GenBank/DDBJ whole genome shotgun (WGS) entry which is preliminary data.</text>
</comment>
<dbReference type="RefSeq" id="WP_166237319.1">
    <property type="nucleotide sequence ID" value="NZ_JAAJBV010000009.1"/>
</dbReference>
<sequence>MSVLEKDSKDNWGKWSKPEATEMFVTLDYDKNKIVIYSREIQHYTIVEYLEKEVTKADEINSYLCKNQEGTAVKISFFTRVDLGNKPQLYVYFKDFIFCYDIVEEVK</sequence>
<organism evidence="1 2">
    <name type="scientific">Flavobacterium celericrescens</name>
    <dbReference type="NCBI Taxonomy" id="2709780"/>
    <lineage>
        <taxon>Bacteria</taxon>
        <taxon>Pseudomonadati</taxon>
        <taxon>Bacteroidota</taxon>
        <taxon>Flavobacteriia</taxon>
        <taxon>Flavobacteriales</taxon>
        <taxon>Flavobacteriaceae</taxon>
        <taxon>Flavobacterium</taxon>
    </lineage>
</organism>
<evidence type="ECO:0000313" key="2">
    <source>
        <dbReference type="Proteomes" id="UP000761423"/>
    </source>
</evidence>
<gene>
    <name evidence="1" type="ORF">G4L40_11335</name>
</gene>
<dbReference type="EMBL" id="JAAJBV010000009">
    <property type="protein sequence ID" value="NHM05299.1"/>
    <property type="molecule type" value="Genomic_DNA"/>
</dbReference>
<proteinExistence type="predicted"/>
<dbReference type="Proteomes" id="UP000761423">
    <property type="component" value="Unassembled WGS sequence"/>
</dbReference>
<accession>A0ABX0IDZ6</accession>
<protein>
    <submittedName>
        <fullName evidence="1">Uncharacterized protein</fullName>
    </submittedName>
</protein>
<reference evidence="1 2" key="1">
    <citation type="submission" date="2020-02" db="EMBL/GenBank/DDBJ databases">
        <authorList>
            <person name="Chen W.-M."/>
        </authorList>
    </citation>
    <scope>NUCLEOTIDE SEQUENCE [LARGE SCALE GENOMIC DNA]</scope>
    <source>
        <strain evidence="1 2">TWA-26</strain>
    </source>
</reference>
<name>A0ABX0IDZ6_9FLAO</name>